<dbReference type="eggNOG" id="COG1610">
    <property type="taxonomic scope" value="Bacteria"/>
</dbReference>
<keyword evidence="2" id="KW-1185">Reference proteome</keyword>
<organism evidence="1 2">
    <name type="scientific">Desulfocapsa sulfexigens (strain DSM 10523 / SB164P1)</name>
    <dbReference type="NCBI Taxonomy" id="1167006"/>
    <lineage>
        <taxon>Bacteria</taxon>
        <taxon>Pseudomonadati</taxon>
        <taxon>Thermodesulfobacteriota</taxon>
        <taxon>Desulfobulbia</taxon>
        <taxon>Desulfobulbales</taxon>
        <taxon>Desulfocapsaceae</taxon>
        <taxon>Desulfocapsa</taxon>
    </lineage>
</organism>
<dbReference type="EMBL" id="CP003985">
    <property type="protein sequence ID" value="AGF79948.1"/>
    <property type="molecule type" value="Genomic_DNA"/>
</dbReference>
<dbReference type="PANTHER" id="PTHR28055:SF1">
    <property type="entry name" value="ALTERED INHERITANCE OF MITOCHONDRIA PROTEIN 41, MITOCHONDRIAL"/>
    <property type="match status" value="1"/>
</dbReference>
<dbReference type="Gene3D" id="1.10.10.410">
    <property type="match status" value="1"/>
</dbReference>
<sequence length="142" mass="15495">MNIQELRKTMMLAKKNDPEKSTVLGMLLDAAQKLAKADGNRQAEEKDILAAAKRELKMAHQSIDAGIDVGNTVAILEVFIPRTKGVEETQSIVDALIAKLPEKNPKLMGQVMGKLKKEYGDELDMGITSQMVKNGLMGTENG</sequence>
<dbReference type="KEGG" id="dsf:UWK_03431"/>
<dbReference type="Pfam" id="PF09424">
    <property type="entry name" value="YqeY"/>
    <property type="match status" value="1"/>
</dbReference>
<dbReference type="AlphaFoldDB" id="M1P910"/>
<dbReference type="InterPro" id="IPR023168">
    <property type="entry name" value="GatB_Yqey_C_2"/>
</dbReference>
<dbReference type="SUPFAM" id="SSF89095">
    <property type="entry name" value="GatB/YqeY motif"/>
    <property type="match status" value="1"/>
</dbReference>
<evidence type="ECO:0000313" key="1">
    <source>
        <dbReference type="EMBL" id="AGF79948.1"/>
    </source>
</evidence>
<dbReference type="HOGENOM" id="CLU_1812704_0_0_7"/>
<accession>M1P910</accession>
<evidence type="ECO:0000313" key="2">
    <source>
        <dbReference type="Proteomes" id="UP000011721"/>
    </source>
</evidence>
<dbReference type="GO" id="GO:0016884">
    <property type="term" value="F:carbon-nitrogen ligase activity, with glutamine as amido-N-donor"/>
    <property type="evidence" value="ECO:0007669"/>
    <property type="project" value="InterPro"/>
</dbReference>
<dbReference type="Proteomes" id="UP000011721">
    <property type="component" value="Chromosome"/>
</dbReference>
<dbReference type="InterPro" id="IPR019004">
    <property type="entry name" value="YqeY/Aim41"/>
</dbReference>
<protein>
    <recommendedName>
        <fullName evidence="3">GatB/YqeY domain-containing protein</fullName>
    </recommendedName>
</protein>
<evidence type="ECO:0008006" key="3">
    <source>
        <dbReference type="Google" id="ProtNLM"/>
    </source>
</evidence>
<dbReference type="InterPro" id="IPR003789">
    <property type="entry name" value="Asn/Gln_tRNA_amidoTrase-B-like"/>
</dbReference>
<gene>
    <name evidence="1" type="ordered locus">UWK_03431</name>
</gene>
<reference evidence="2" key="1">
    <citation type="journal article" date="2013" name="Stand. Genomic Sci.">
        <title>Complete genome sequence of Desulfocapsa sulfexigens, a marine deltaproteobacterium specialized in disproportionating inorganic sulfur compounds.</title>
        <authorList>
            <person name="Finster K.W."/>
            <person name="Kjeldsen K.U."/>
            <person name="Kube M."/>
            <person name="Reinhardt R."/>
            <person name="Mussmann M."/>
            <person name="Amann R."/>
            <person name="Schreiber L."/>
        </authorList>
    </citation>
    <scope>NUCLEOTIDE SEQUENCE [LARGE SCALE GENOMIC DNA]</scope>
    <source>
        <strain evidence="2">DSM 10523 / SB164P1</strain>
    </source>
</reference>
<dbReference type="OrthoDB" id="9794041at2"/>
<dbReference type="PANTHER" id="PTHR28055">
    <property type="entry name" value="ALTERED INHERITANCE OF MITOCHONDRIA PROTEIN 41, MITOCHONDRIAL"/>
    <property type="match status" value="1"/>
</dbReference>
<proteinExistence type="predicted"/>
<dbReference type="STRING" id="1167006.UWK_03431"/>
<dbReference type="RefSeq" id="WP_015405630.1">
    <property type="nucleotide sequence ID" value="NC_020304.1"/>
</dbReference>
<name>M1P910_DESSD</name>